<accession>T1H1A1</accession>
<dbReference type="HOGENOM" id="CLU_693673_0_0_1"/>
<sequence length="398" mass="47273">QQEKEDLEKEKVDASDRLKQQELELNDALCQRNLAMKEYSEVTDKLSELRSQKQKLSRQVRDKEEELETTMQKVDNIRNDLRKSDKMKRDLEAKVEDLMADLSKERKVRERAEEYCRQLQTEMRSINHPSDFGSSSSLGISSAESTRLELERIDVQYNEKLNQQQTRFNMELSSLREQLNEAEKHRDLLYRELQSVREKFDSNRLENLNDSEETLGELKRNFEQEKSLWSEERQKLYEEMEEHKENIRRLQIQQQNDMEEIRHKNHCIIQWEHQMGEILQWVSDEKDARAYLQALTSKMSDEVDYLKHSSEFIPGLLHKNSSASDNKNWKNRRSQKLDKMELLNLQSSLQSEIQAKAAISEELSRTRADLVAALKNLEETQQKCDVIAQEMKTKDMEI</sequence>
<feature type="domain" description="KELK-motif containing" evidence="4">
    <location>
        <begin position="1"/>
        <end position="68"/>
    </location>
</feature>
<protein>
    <recommendedName>
        <fullName evidence="4">KELK-motif containing domain-containing protein</fullName>
    </recommendedName>
</protein>
<dbReference type="STRING" id="36166.T1H1A1"/>
<feature type="coiled-coil region" evidence="2">
    <location>
        <begin position="360"/>
        <end position="390"/>
    </location>
</feature>
<dbReference type="Pfam" id="PF15796">
    <property type="entry name" value="KELK"/>
    <property type="match status" value="1"/>
</dbReference>
<dbReference type="GO" id="GO:0005737">
    <property type="term" value="C:cytoplasm"/>
    <property type="evidence" value="ECO:0007669"/>
    <property type="project" value="TreeGrafter"/>
</dbReference>
<dbReference type="EMBL" id="CAQQ02188845">
    <property type="status" value="NOT_ANNOTATED_CDS"/>
    <property type="molecule type" value="Genomic_DNA"/>
</dbReference>
<feature type="coiled-coil region" evidence="2">
    <location>
        <begin position="158"/>
        <end position="260"/>
    </location>
</feature>
<dbReference type="Proteomes" id="UP000015102">
    <property type="component" value="Unassembled WGS sequence"/>
</dbReference>
<reference evidence="5" key="2">
    <citation type="submission" date="2015-06" db="UniProtKB">
        <authorList>
            <consortium name="EnsemblMetazoa"/>
        </authorList>
    </citation>
    <scope>IDENTIFICATION</scope>
</reference>
<dbReference type="EnsemblMetazoa" id="MESCA009957-RA">
    <property type="protein sequence ID" value="MESCA009957-PA"/>
    <property type="gene ID" value="MESCA009957"/>
</dbReference>
<keyword evidence="6" id="KW-1185">Reference proteome</keyword>
<dbReference type="InterPro" id="IPR031597">
    <property type="entry name" value="KELK"/>
</dbReference>
<evidence type="ECO:0000256" key="1">
    <source>
        <dbReference type="ARBA" id="ARBA00023054"/>
    </source>
</evidence>
<dbReference type="GO" id="GO:0031032">
    <property type="term" value="P:actomyosin structure organization"/>
    <property type="evidence" value="ECO:0007669"/>
    <property type="project" value="TreeGrafter"/>
</dbReference>
<dbReference type="PANTHER" id="PTHR22988">
    <property type="entry name" value="MYOTONIC DYSTROPHY S/T KINASE-RELATED"/>
    <property type="match status" value="1"/>
</dbReference>
<evidence type="ECO:0000259" key="4">
    <source>
        <dbReference type="Pfam" id="PF15796"/>
    </source>
</evidence>
<feature type="region of interest" description="Disordered" evidence="3">
    <location>
        <begin position="44"/>
        <end position="68"/>
    </location>
</feature>
<dbReference type="GO" id="GO:0005856">
    <property type="term" value="C:cytoskeleton"/>
    <property type="evidence" value="ECO:0007669"/>
    <property type="project" value="TreeGrafter"/>
</dbReference>
<evidence type="ECO:0000256" key="2">
    <source>
        <dbReference type="SAM" id="Coils"/>
    </source>
</evidence>
<dbReference type="PANTHER" id="PTHR22988:SF66">
    <property type="entry name" value="SERINE_THREONINE-PROTEIN KINASE GENGHIS KHAN"/>
    <property type="match status" value="1"/>
</dbReference>
<evidence type="ECO:0000256" key="3">
    <source>
        <dbReference type="SAM" id="MobiDB-lite"/>
    </source>
</evidence>
<reference evidence="6" key="1">
    <citation type="submission" date="2013-02" db="EMBL/GenBank/DDBJ databases">
        <authorList>
            <person name="Hughes D."/>
        </authorList>
    </citation>
    <scope>NUCLEOTIDE SEQUENCE</scope>
    <source>
        <strain>Durham</strain>
        <strain evidence="6">NC isolate 2 -- Noor lab</strain>
    </source>
</reference>
<dbReference type="EMBL" id="CAQQ02188844">
    <property type="status" value="NOT_ANNOTATED_CDS"/>
    <property type="molecule type" value="Genomic_DNA"/>
</dbReference>
<dbReference type="AlphaFoldDB" id="T1H1A1"/>
<proteinExistence type="predicted"/>
<evidence type="ECO:0000313" key="5">
    <source>
        <dbReference type="EnsemblMetazoa" id="MESCA009957-PA"/>
    </source>
</evidence>
<name>T1H1A1_MEGSC</name>
<evidence type="ECO:0000313" key="6">
    <source>
        <dbReference type="Proteomes" id="UP000015102"/>
    </source>
</evidence>
<dbReference type="GO" id="GO:0004674">
    <property type="term" value="F:protein serine/threonine kinase activity"/>
    <property type="evidence" value="ECO:0007669"/>
    <property type="project" value="TreeGrafter"/>
</dbReference>
<organism evidence="5 6">
    <name type="scientific">Megaselia scalaris</name>
    <name type="common">Humpbacked fly</name>
    <name type="synonym">Phora scalaris</name>
    <dbReference type="NCBI Taxonomy" id="36166"/>
    <lineage>
        <taxon>Eukaryota</taxon>
        <taxon>Metazoa</taxon>
        <taxon>Ecdysozoa</taxon>
        <taxon>Arthropoda</taxon>
        <taxon>Hexapoda</taxon>
        <taxon>Insecta</taxon>
        <taxon>Pterygota</taxon>
        <taxon>Neoptera</taxon>
        <taxon>Endopterygota</taxon>
        <taxon>Diptera</taxon>
        <taxon>Brachycera</taxon>
        <taxon>Muscomorpha</taxon>
        <taxon>Platypezoidea</taxon>
        <taxon>Phoridae</taxon>
        <taxon>Megaseliini</taxon>
        <taxon>Megaselia</taxon>
    </lineage>
</organism>
<dbReference type="InterPro" id="IPR050839">
    <property type="entry name" value="Rho-assoc_Ser/Thr_Kinase"/>
</dbReference>
<keyword evidence="1 2" id="KW-0175">Coiled coil</keyword>